<comment type="caution">
    <text evidence="1">The sequence shown here is derived from an EMBL/GenBank/DDBJ whole genome shotgun (WGS) entry which is preliminary data.</text>
</comment>
<keyword evidence="2" id="KW-1185">Reference proteome</keyword>
<dbReference type="AlphaFoldDB" id="A0A9W6WHQ2"/>
<proteinExistence type="predicted"/>
<name>A0A9W6WHQ2_AMBMO</name>
<protein>
    <submittedName>
        <fullName evidence="1">Unnamed protein product</fullName>
    </submittedName>
</protein>
<organism evidence="1 2">
    <name type="scientific">Ambrosiozyma monospora</name>
    <name type="common">Yeast</name>
    <name type="synonym">Endomycopsis monosporus</name>
    <dbReference type="NCBI Taxonomy" id="43982"/>
    <lineage>
        <taxon>Eukaryota</taxon>
        <taxon>Fungi</taxon>
        <taxon>Dikarya</taxon>
        <taxon>Ascomycota</taxon>
        <taxon>Saccharomycotina</taxon>
        <taxon>Pichiomycetes</taxon>
        <taxon>Pichiales</taxon>
        <taxon>Pichiaceae</taxon>
        <taxon>Ambrosiozyma</taxon>
    </lineage>
</organism>
<dbReference type="EMBL" id="BSXU01010995">
    <property type="protein sequence ID" value="GME73652.1"/>
    <property type="molecule type" value="Genomic_DNA"/>
</dbReference>
<evidence type="ECO:0000313" key="2">
    <source>
        <dbReference type="Proteomes" id="UP001165063"/>
    </source>
</evidence>
<reference evidence="1" key="1">
    <citation type="submission" date="2023-04" db="EMBL/GenBank/DDBJ databases">
        <title>Ambrosiozyma monospora NBRC 1965.</title>
        <authorList>
            <person name="Ichikawa N."/>
            <person name="Sato H."/>
            <person name="Tonouchi N."/>
        </authorList>
    </citation>
    <scope>NUCLEOTIDE SEQUENCE</scope>
    <source>
        <strain evidence="1">NBRC 1965</strain>
    </source>
</reference>
<dbReference type="Proteomes" id="UP001165063">
    <property type="component" value="Unassembled WGS sequence"/>
</dbReference>
<sequence>MSIVQSTHLAVRAVATSTGSLALPALAVATRRTFAHSVSPVLFEKESKTQAPQQHITSSGTFNTFKQYRLKIVQQDPLTLQTRRQFLPRINGVEQDVSESLKENEEFKDKASKY</sequence>
<accession>A0A9W6WHQ2</accession>
<dbReference type="OrthoDB" id="4074932at2759"/>
<gene>
    <name evidence="1" type="ORF">Amon01_000938100</name>
</gene>
<evidence type="ECO:0000313" key="1">
    <source>
        <dbReference type="EMBL" id="GME73652.1"/>
    </source>
</evidence>